<protein>
    <submittedName>
        <fullName evidence="1">Uncharacterized protein</fullName>
    </submittedName>
</protein>
<proteinExistence type="predicted"/>
<keyword evidence="2" id="KW-1185">Reference proteome</keyword>
<organism evidence="1 2">
    <name type="scientific">Paralvinella palmiformis</name>
    <dbReference type="NCBI Taxonomy" id="53620"/>
    <lineage>
        <taxon>Eukaryota</taxon>
        <taxon>Metazoa</taxon>
        <taxon>Spiralia</taxon>
        <taxon>Lophotrochozoa</taxon>
        <taxon>Annelida</taxon>
        <taxon>Polychaeta</taxon>
        <taxon>Sedentaria</taxon>
        <taxon>Canalipalpata</taxon>
        <taxon>Terebellida</taxon>
        <taxon>Terebelliformia</taxon>
        <taxon>Alvinellidae</taxon>
        <taxon>Paralvinella</taxon>
    </lineage>
</organism>
<accession>A0AAD9IZ49</accession>
<comment type="caution">
    <text evidence="1">The sequence shown here is derived from an EMBL/GenBank/DDBJ whole genome shotgun (WGS) entry which is preliminary data.</text>
</comment>
<dbReference type="Proteomes" id="UP001208570">
    <property type="component" value="Unassembled WGS sequence"/>
</dbReference>
<reference evidence="1" key="1">
    <citation type="journal article" date="2023" name="Mol. Biol. Evol.">
        <title>Third-Generation Sequencing Reveals the Adaptive Role of the Epigenome in Three Deep-Sea Polychaetes.</title>
        <authorList>
            <person name="Perez M."/>
            <person name="Aroh O."/>
            <person name="Sun Y."/>
            <person name="Lan Y."/>
            <person name="Juniper S.K."/>
            <person name="Young C.R."/>
            <person name="Angers B."/>
            <person name="Qian P.Y."/>
        </authorList>
    </citation>
    <scope>NUCLEOTIDE SEQUENCE</scope>
    <source>
        <strain evidence="1">P08H-3</strain>
    </source>
</reference>
<evidence type="ECO:0000313" key="1">
    <source>
        <dbReference type="EMBL" id="KAK2143223.1"/>
    </source>
</evidence>
<sequence length="252" mass="28154">MASNGEAIDTSSHTDAALWKWAQLTLGSEFTVDDIDASYVRVHPGTLYYEGTRDWYRTTIQEPEVYNNDGDEPMSSFYERSFRFTSNARWRLTKPLDSRILPTCPLTLEFPGNENNKELISVTFDDVNAEDVEKTIEIPHSSAIYKTLTVNPYTTVEAGVGIKSCLLDEVPFKVDIIYSGSLIARGHRIKRARAKSEVKVGVATALRDVTGFKPIDGLPRQEVKVSYTLEGVCSGECLVSVMPRFAELQSLV</sequence>
<dbReference type="EMBL" id="JAODUP010000863">
    <property type="protein sequence ID" value="KAK2143223.1"/>
    <property type="molecule type" value="Genomic_DNA"/>
</dbReference>
<name>A0AAD9IZ49_9ANNE</name>
<evidence type="ECO:0000313" key="2">
    <source>
        <dbReference type="Proteomes" id="UP001208570"/>
    </source>
</evidence>
<gene>
    <name evidence="1" type="ORF">LSH36_863g00019</name>
</gene>
<dbReference type="AlphaFoldDB" id="A0AAD9IZ49"/>